<dbReference type="GO" id="GO:0006952">
    <property type="term" value="P:defense response"/>
    <property type="evidence" value="ECO:0007669"/>
    <property type="project" value="UniProtKB-KW"/>
</dbReference>
<dbReference type="EMBL" id="JANJYI010000008">
    <property type="protein sequence ID" value="KAK2639982.1"/>
    <property type="molecule type" value="Genomic_DNA"/>
</dbReference>
<proteinExistence type="predicted"/>
<dbReference type="GO" id="GO:0000166">
    <property type="term" value="F:nucleotide binding"/>
    <property type="evidence" value="ECO:0007669"/>
    <property type="project" value="UniProtKB-KW"/>
</dbReference>
<accession>A0AAD9TPT1</accession>
<feature type="domain" description="Disease resistance N-terminal" evidence="4">
    <location>
        <begin position="20"/>
        <end position="106"/>
    </location>
</feature>
<dbReference type="AlphaFoldDB" id="A0AAD9TPT1"/>
<evidence type="ECO:0000313" key="6">
    <source>
        <dbReference type="Proteomes" id="UP001280121"/>
    </source>
</evidence>
<evidence type="ECO:0000313" key="5">
    <source>
        <dbReference type="EMBL" id="KAK2639982.1"/>
    </source>
</evidence>
<keyword evidence="2" id="KW-0547">Nucleotide-binding</keyword>
<evidence type="ECO:0000256" key="2">
    <source>
        <dbReference type="ARBA" id="ARBA00022741"/>
    </source>
</evidence>
<protein>
    <recommendedName>
        <fullName evidence="4">Disease resistance N-terminal domain-containing protein</fullName>
    </recommendedName>
</protein>
<sequence length="149" mass="17189">MGLRDLIWPLQVGNALLGGLFQVLFDRLVPHGSPFVREHEVLAELSNWCTMLAMIQAALGDAEEKQWTNMAVKMWLDNLRDFTYDLEDMLDEHNTEFLRRSFMEKSQTINISNIIEGLKNLLINFKVKSKSGGMTQRLKNSVIEQVYLD</sequence>
<dbReference type="InterPro" id="IPR041118">
    <property type="entry name" value="Rx_N"/>
</dbReference>
<comment type="caution">
    <text evidence="5">The sequence shown here is derived from an EMBL/GenBank/DDBJ whole genome shotgun (WGS) entry which is preliminary data.</text>
</comment>
<dbReference type="Pfam" id="PF18052">
    <property type="entry name" value="Rx_N"/>
    <property type="match status" value="1"/>
</dbReference>
<reference evidence="5" key="1">
    <citation type="journal article" date="2023" name="Plant J.">
        <title>Genome sequences and population genomics provide insights into the demographic history, inbreeding, and mutation load of two 'living fossil' tree species of Dipteronia.</title>
        <authorList>
            <person name="Feng Y."/>
            <person name="Comes H.P."/>
            <person name="Chen J."/>
            <person name="Zhu S."/>
            <person name="Lu R."/>
            <person name="Zhang X."/>
            <person name="Li P."/>
            <person name="Qiu J."/>
            <person name="Olsen K.M."/>
            <person name="Qiu Y."/>
        </authorList>
    </citation>
    <scope>NUCLEOTIDE SEQUENCE</scope>
    <source>
        <strain evidence="5">KIB01</strain>
    </source>
</reference>
<keyword evidence="6" id="KW-1185">Reference proteome</keyword>
<dbReference type="Proteomes" id="UP001280121">
    <property type="component" value="Unassembled WGS sequence"/>
</dbReference>
<keyword evidence="3" id="KW-0611">Plant defense</keyword>
<gene>
    <name evidence="5" type="ORF">Ddye_027777</name>
</gene>
<keyword evidence="1" id="KW-0677">Repeat</keyword>
<evidence type="ECO:0000259" key="4">
    <source>
        <dbReference type="Pfam" id="PF18052"/>
    </source>
</evidence>
<name>A0AAD9TPT1_9ROSI</name>
<organism evidence="5 6">
    <name type="scientific">Dipteronia dyeriana</name>
    <dbReference type="NCBI Taxonomy" id="168575"/>
    <lineage>
        <taxon>Eukaryota</taxon>
        <taxon>Viridiplantae</taxon>
        <taxon>Streptophyta</taxon>
        <taxon>Embryophyta</taxon>
        <taxon>Tracheophyta</taxon>
        <taxon>Spermatophyta</taxon>
        <taxon>Magnoliopsida</taxon>
        <taxon>eudicotyledons</taxon>
        <taxon>Gunneridae</taxon>
        <taxon>Pentapetalae</taxon>
        <taxon>rosids</taxon>
        <taxon>malvids</taxon>
        <taxon>Sapindales</taxon>
        <taxon>Sapindaceae</taxon>
        <taxon>Hippocastanoideae</taxon>
        <taxon>Acereae</taxon>
        <taxon>Dipteronia</taxon>
    </lineage>
</organism>
<evidence type="ECO:0000256" key="3">
    <source>
        <dbReference type="ARBA" id="ARBA00022821"/>
    </source>
</evidence>
<dbReference type="Gene3D" id="1.20.5.4130">
    <property type="match status" value="1"/>
</dbReference>
<evidence type="ECO:0000256" key="1">
    <source>
        <dbReference type="ARBA" id="ARBA00022737"/>
    </source>
</evidence>